<comment type="similarity">
    <text evidence="4">Belongs to the COX16 family.</text>
</comment>
<evidence type="ECO:0000313" key="18">
    <source>
        <dbReference type="Proteomes" id="UP000245942"/>
    </source>
</evidence>
<keyword evidence="11" id="KW-0496">Mitochondrion</keyword>
<comment type="function">
    <text evidence="2">Required for the assembly of the mitochondrial respiratory chain complex IV (CIV), also known as cytochrome c oxidase. May participate in merging the COX1 and COX2 assembly lines.</text>
</comment>
<evidence type="ECO:0000259" key="16">
    <source>
        <dbReference type="PROSITE" id="PS51324"/>
    </source>
</evidence>
<dbReference type="InterPro" id="IPR039799">
    <property type="entry name" value="ALR/ERV"/>
</dbReference>
<dbReference type="Pfam" id="PF14138">
    <property type="entry name" value="COX16"/>
    <property type="match status" value="1"/>
</dbReference>
<evidence type="ECO:0000256" key="6">
    <source>
        <dbReference type="ARBA" id="ARBA00022692"/>
    </source>
</evidence>
<name>A0A316UGE6_9BASI</name>
<evidence type="ECO:0000256" key="15">
    <source>
        <dbReference type="SAM" id="MobiDB-lite"/>
    </source>
</evidence>
<organism evidence="17 18">
    <name type="scientific">Pseudomicrostroma glucosiphilum</name>
    <dbReference type="NCBI Taxonomy" id="1684307"/>
    <lineage>
        <taxon>Eukaryota</taxon>
        <taxon>Fungi</taxon>
        <taxon>Dikarya</taxon>
        <taxon>Basidiomycota</taxon>
        <taxon>Ustilaginomycotina</taxon>
        <taxon>Exobasidiomycetes</taxon>
        <taxon>Microstromatales</taxon>
        <taxon>Microstromatales incertae sedis</taxon>
        <taxon>Pseudomicrostroma</taxon>
    </lineage>
</organism>
<feature type="domain" description="ERV/ALR sulfhydryl oxidase" evidence="16">
    <location>
        <begin position="297"/>
        <end position="416"/>
    </location>
</feature>
<dbReference type="PANTHER" id="PTHR12645:SF0">
    <property type="entry name" value="FAD-LINKED SULFHYDRYL OXIDASE ALR"/>
    <property type="match status" value="1"/>
</dbReference>
<evidence type="ECO:0000256" key="1">
    <source>
        <dbReference type="ARBA" id="ARBA00001974"/>
    </source>
</evidence>
<dbReference type="RefSeq" id="XP_025349385.1">
    <property type="nucleotide sequence ID" value="XM_025491907.1"/>
</dbReference>
<dbReference type="SUPFAM" id="SSF69000">
    <property type="entry name" value="FAD-dependent thiol oxidase"/>
    <property type="match status" value="1"/>
</dbReference>
<accession>A0A316UGE6</accession>
<dbReference type="EMBL" id="KZ819323">
    <property type="protein sequence ID" value="PWN22225.1"/>
    <property type="molecule type" value="Genomic_DNA"/>
</dbReference>
<dbReference type="GO" id="GO:0016971">
    <property type="term" value="F:flavin-dependent sulfhydryl oxidase activity"/>
    <property type="evidence" value="ECO:0007669"/>
    <property type="project" value="InterPro"/>
</dbReference>
<keyword evidence="18" id="KW-1185">Reference proteome</keyword>
<feature type="region of interest" description="Disordered" evidence="15">
    <location>
        <begin position="105"/>
        <end position="195"/>
    </location>
</feature>
<evidence type="ECO:0000256" key="14">
    <source>
        <dbReference type="RuleBase" id="RU371123"/>
    </source>
</evidence>
<keyword evidence="12" id="KW-0472">Membrane</keyword>
<dbReference type="GO" id="GO:0050660">
    <property type="term" value="F:flavin adenine dinucleotide binding"/>
    <property type="evidence" value="ECO:0007669"/>
    <property type="project" value="TreeGrafter"/>
</dbReference>
<comment type="catalytic activity">
    <reaction evidence="14">
        <text>2 R'C(R)SH + O2 = R'C(R)S-S(R)CR' + H2O2</text>
        <dbReference type="Rhea" id="RHEA:17357"/>
        <dbReference type="ChEBI" id="CHEBI:15379"/>
        <dbReference type="ChEBI" id="CHEBI:16240"/>
        <dbReference type="ChEBI" id="CHEBI:16520"/>
        <dbReference type="ChEBI" id="CHEBI:17412"/>
        <dbReference type="EC" id="1.8.3.2"/>
    </reaction>
</comment>
<evidence type="ECO:0000313" key="17">
    <source>
        <dbReference type="EMBL" id="PWN22225.1"/>
    </source>
</evidence>
<evidence type="ECO:0000256" key="3">
    <source>
        <dbReference type="ARBA" id="ARBA00004434"/>
    </source>
</evidence>
<dbReference type="OrthoDB" id="17199at2759"/>
<dbReference type="Gene3D" id="4.10.320.60">
    <property type="match status" value="1"/>
</dbReference>
<evidence type="ECO:0000256" key="2">
    <source>
        <dbReference type="ARBA" id="ARBA00002490"/>
    </source>
</evidence>
<dbReference type="PROSITE" id="PS51324">
    <property type="entry name" value="ERV_ALR"/>
    <property type="match status" value="1"/>
</dbReference>
<dbReference type="InterPro" id="IPR017905">
    <property type="entry name" value="ERV/ALR_sulphydryl_oxidase"/>
</dbReference>
<dbReference type="GO" id="GO:0005743">
    <property type="term" value="C:mitochondrial inner membrane"/>
    <property type="evidence" value="ECO:0007669"/>
    <property type="project" value="UniProtKB-SubCell"/>
</dbReference>
<dbReference type="GeneID" id="37013641"/>
<reference evidence="17 18" key="1">
    <citation type="journal article" date="2018" name="Mol. Biol. Evol.">
        <title>Broad Genomic Sampling Reveals a Smut Pathogenic Ancestry of the Fungal Clade Ustilaginomycotina.</title>
        <authorList>
            <person name="Kijpornyongpan T."/>
            <person name="Mondo S.J."/>
            <person name="Barry K."/>
            <person name="Sandor L."/>
            <person name="Lee J."/>
            <person name="Lipzen A."/>
            <person name="Pangilinan J."/>
            <person name="LaButti K."/>
            <person name="Hainaut M."/>
            <person name="Henrissat B."/>
            <person name="Grigoriev I.V."/>
            <person name="Spatafora J.W."/>
            <person name="Aime M.C."/>
        </authorList>
    </citation>
    <scope>NUCLEOTIDE SEQUENCE [LARGE SCALE GENOMIC DNA]</scope>
    <source>
        <strain evidence="17 18">MCA 4718</strain>
    </source>
</reference>
<dbReference type="Gene3D" id="1.20.120.310">
    <property type="entry name" value="ERV/ALR sulfhydryl oxidase domain"/>
    <property type="match status" value="1"/>
</dbReference>
<comment type="subcellular location">
    <subcellularLocation>
        <location evidence="3">Mitochondrion inner membrane</location>
        <topology evidence="3">Single-pass membrane protein</topology>
    </subcellularLocation>
</comment>
<keyword evidence="8 14" id="KW-0274">FAD</keyword>
<evidence type="ECO:0000256" key="4">
    <source>
        <dbReference type="ARBA" id="ARBA00008370"/>
    </source>
</evidence>
<dbReference type="Proteomes" id="UP000245942">
    <property type="component" value="Unassembled WGS sequence"/>
</dbReference>
<dbReference type="Pfam" id="PF04777">
    <property type="entry name" value="Evr1_Alr"/>
    <property type="match status" value="1"/>
</dbReference>
<dbReference type="InterPro" id="IPR020164">
    <property type="entry name" value="Cyt_c_Oxase_assmbl_COX16"/>
</dbReference>
<protein>
    <recommendedName>
        <fullName evidence="14">Sulfhydryl oxidase</fullName>
        <ecNumber evidence="14">1.8.3.2</ecNumber>
    </recommendedName>
</protein>
<comment type="cofactor">
    <cofactor evidence="1 14">
        <name>FAD</name>
        <dbReference type="ChEBI" id="CHEBI:57692"/>
    </cofactor>
</comment>
<evidence type="ECO:0000256" key="5">
    <source>
        <dbReference type="ARBA" id="ARBA00022630"/>
    </source>
</evidence>
<keyword evidence="10 14" id="KW-0560">Oxidoreductase</keyword>
<keyword evidence="6" id="KW-0812">Transmembrane</keyword>
<evidence type="ECO:0000256" key="8">
    <source>
        <dbReference type="ARBA" id="ARBA00022827"/>
    </source>
</evidence>
<keyword evidence="7" id="KW-0999">Mitochondrion inner membrane</keyword>
<dbReference type="PANTHER" id="PTHR12645">
    <property type="entry name" value="ALR/ERV"/>
    <property type="match status" value="1"/>
</dbReference>
<evidence type="ECO:0000256" key="11">
    <source>
        <dbReference type="ARBA" id="ARBA00023128"/>
    </source>
</evidence>
<sequence length="424" mass="45751">MPPFSSRPLRSSSSRNPLSNFLPSIRRKPFLLFGLPFTFTILSAAYGLSYLTQTRYEYNATKVQSVSKEEELGMKKGRRRIDLREEYWKLSRAREDMMLDADEPLAAASGSGSGSGGSSARRGTGRSGGGVDEWDEWEPKRVPRPQGVEEWGDAGGSALGASYVEQSDSTRDYQRRNKDKNVSNSASSSFPGLASLRAEGQEVTYDLSKASAPDARGNRTIVTESGKKIVIGPDGKPCKACNTRLALREAMRGAGSGAGKSSSSAASSSASPAGFFGGAMAAATSPSSTSSASTLSCPPDVEELGRSSWDLLHSIAATYPEKPSEAEQSALLSLLKALPILYPCRHCAQALQEDYTRRDSVTTASPPSADDMKVSEAVISKSQAMRFTCSIHNEVNERLGKPKWDCEDLRKLKERWEDGGQKCL</sequence>
<keyword evidence="9" id="KW-1133">Transmembrane helix</keyword>
<dbReference type="EC" id="1.8.3.2" evidence="14"/>
<evidence type="ECO:0000256" key="9">
    <source>
        <dbReference type="ARBA" id="ARBA00022989"/>
    </source>
</evidence>
<keyword evidence="13" id="KW-1015">Disulfide bond</keyword>
<dbReference type="AlphaFoldDB" id="A0A316UGE6"/>
<gene>
    <name evidence="17" type="ORF">BCV69DRAFT_281235</name>
</gene>
<evidence type="ECO:0000256" key="7">
    <source>
        <dbReference type="ARBA" id="ARBA00022792"/>
    </source>
</evidence>
<evidence type="ECO:0000256" key="12">
    <source>
        <dbReference type="ARBA" id="ARBA00023136"/>
    </source>
</evidence>
<feature type="compositionally biased region" description="Basic and acidic residues" evidence="15">
    <location>
        <begin position="168"/>
        <end position="181"/>
    </location>
</feature>
<dbReference type="STRING" id="1684307.A0A316UGE6"/>
<dbReference type="InterPro" id="IPR036774">
    <property type="entry name" value="ERV/ALR_sulphydryl_oxid_sf"/>
</dbReference>
<evidence type="ECO:0000256" key="10">
    <source>
        <dbReference type="ARBA" id="ARBA00023002"/>
    </source>
</evidence>
<proteinExistence type="inferred from homology"/>
<keyword evidence="5 14" id="KW-0285">Flavoprotein</keyword>
<evidence type="ECO:0000256" key="13">
    <source>
        <dbReference type="ARBA" id="ARBA00023157"/>
    </source>
</evidence>